<dbReference type="SUPFAM" id="SSF81301">
    <property type="entry name" value="Nucleotidyltransferase"/>
    <property type="match status" value="1"/>
</dbReference>
<evidence type="ECO:0000313" key="1">
    <source>
        <dbReference type="EMBL" id="SFF04626.1"/>
    </source>
</evidence>
<proteinExistence type="predicted"/>
<dbReference type="STRING" id="1045775.SAMN05216378_4866"/>
<protein>
    <recommendedName>
        <fullName evidence="3">Nucleotidyl transferase AbiEii toxin, Type IV TA system</fullName>
    </recommendedName>
</protein>
<dbReference type="InterPro" id="IPR043519">
    <property type="entry name" value="NT_sf"/>
</dbReference>
<organism evidence="1 2">
    <name type="scientific">Paenibacillus catalpae</name>
    <dbReference type="NCBI Taxonomy" id="1045775"/>
    <lineage>
        <taxon>Bacteria</taxon>
        <taxon>Bacillati</taxon>
        <taxon>Bacillota</taxon>
        <taxon>Bacilli</taxon>
        <taxon>Bacillales</taxon>
        <taxon>Paenibacillaceae</taxon>
        <taxon>Paenibacillus</taxon>
    </lineage>
</organism>
<name>A0A1I2FJC8_9BACL</name>
<dbReference type="EMBL" id="FOMT01000005">
    <property type="protein sequence ID" value="SFF04626.1"/>
    <property type="molecule type" value="Genomic_DNA"/>
</dbReference>
<gene>
    <name evidence="1" type="ORF">SAMN05216378_4866</name>
</gene>
<dbReference type="Gene3D" id="3.30.460.40">
    <property type="match status" value="1"/>
</dbReference>
<evidence type="ECO:0000313" key="2">
    <source>
        <dbReference type="Proteomes" id="UP000198855"/>
    </source>
</evidence>
<dbReference type="Proteomes" id="UP000198855">
    <property type="component" value="Unassembled WGS sequence"/>
</dbReference>
<sequence length="204" mass="22999">MDHDTPIEKALAAIVRLLAGVEADWVLGGSTGLMLRGLPLQAAPNDIDLYVDDNEYDQIYERLKPFASDTKQLSECGNYRSVLSHFVIEGIPVELVGGFVVRANGCRYVTEVSSLLKPYSELFAVRDAEDSGLYVPVVPVAHELWFNMLRSREDRITLLMDHYIKDESRHEEARRLLEKRNVLTVEAKKQLSQRLASRQAGAVK</sequence>
<evidence type="ECO:0008006" key="3">
    <source>
        <dbReference type="Google" id="ProtNLM"/>
    </source>
</evidence>
<accession>A0A1I2FJC8</accession>
<keyword evidence="2" id="KW-1185">Reference proteome</keyword>
<dbReference type="AlphaFoldDB" id="A0A1I2FJC8"/>
<reference evidence="2" key="1">
    <citation type="submission" date="2016-10" db="EMBL/GenBank/DDBJ databases">
        <authorList>
            <person name="Varghese N."/>
            <person name="Submissions S."/>
        </authorList>
    </citation>
    <scope>NUCLEOTIDE SEQUENCE [LARGE SCALE GENOMIC DNA]</scope>
    <source>
        <strain evidence="2">CGMCC 1.10784</strain>
    </source>
</reference>